<dbReference type="EMBL" id="JBDIML010000001">
    <property type="protein sequence ID" value="MEN2765793.1"/>
    <property type="molecule type" value="Genomic_DNA"/>
</dbReference>
<gene>
    <name evidence="7" type="ORF">ABC228_01215</name>
</gene>
<dbReference type="InterPro" id="IPR050090">
    <property type="entry name" value="Tyrosine_recombinase_XerCD"/>
</dbReference>
<organism evidence="7 8">
    <name type="scientific">Ornithinibacillus xuwenensis</name>
    <dbReference type="NCBI Taxonomy" id="3144668"/>
    <lineage>
        <taxon>Bacteria</taxon>
        <taxon>Bacillati</taxon>
        <taxon>Bacillota</taxon>
        <taxon>Bacilli</taxon>
        <taxon>Bacillales</taxon>
        <taxon>Bacillaceae</taxon>
        <taxon>Ornithinibacillus</taxon>
    </lineage>
</organism>
<dbReference type="InterPro" id="IPR002104">
    <property type="entry name" value="Integrase_catalytic"/>
</dbReference>
<name>A0ABU9XC23_9BACI</name>
<feature type="domain" description="Tyr recombinase" evidence="5">
    <location>
        <begin position="177"/>
        <end position="391"/>
    </location>
</feature>
<evidence type="ECO:0000259" key="6">
    <source>
        <dbReference type="PROSITE" id="PS51900"/>
    </source>
</evidence>
<evidence type="ECO:0000256" key="2">
    <source>
        <dbReference type="ARBA" id="ARBA00023125"/>
    </source>
</evidence>
<keyword evidence="8" id="KW-1185">Reference proteome</keyword>
<keyword evidence="3" id="KW-0233">DNA recombination</keyword>
<proteinExistence type="inferred from homology"/>
<dbReference type="InterPro" id="IPR044068">
    <property type="entry name" value="CB"/>
</dbReference>
<dbReference type="PANTHER" id="PTHR30349">
    <property type="entry name" value="PHAGE INTEGRASE-RELATED"/>
    <property type="match status" value="1"/>
</dbReference>
<comment type="caution">
    <text evidence="7">The sequence shown here is derived from an EMBL/GenBank/DDBJ whole genome shotgun (WGS) entry which is preliminary data.</text>
</comment>
<dbReference type="CDD" id="cd01189">
    <property type="entry name" value="INT_ICEBs1_C_like"/>
    <property type="match status" value="1"/>
</dbReference>
<evidence type="ECO:0000256" key="1">
    <source>
        <dbReference type="ARBA" id="ARBA00008857"/>
    </source>
</evidence>
<comment type="similarity">
    <text evidence="1">Belongs to the 'phage' integrase family.</text>
</comment>
<dbReference type="Proteomes" id="UP001444625">
    <property type="component" value="Unassembled WGS sequence"/>
</dbReference>
<feature type="domain" description="Core-binding (CB)" evidence="6">
    <location>
        <begin position="66"/>
        <end position="147"/>
    </location>
</feature>
<dbReference type="Gene3D" id="1.10.443.10">
    <property type="entry name" value="Intergrase catalytic core"/>
    <property type="match status" value="1"/>
</dbReference>
<dbReference type="PROSITE" id="PS51898">
    <property type="entry name" value="TYR_RECOMBINASE"/>
    <property type="match status" value="1"/>
</dbReference>
<dbReference type="SUPFAM" id="SSF56349">
    <property type="entry name" value="DNA breaking-rejoining enzymes"/>
    <property type="match status" value="1"/>
</dbReference>
<dbReference type="Gene3D" id="1.10.150.130">
    <property type="match status" value="1"/>
</dbReference>
<dbReference type="InterPro" id="IPR013762">
    <property type="entry name" value="Integrase-like_cat_sf"/>
</dbReference>
<dbReference type="RefSeq" id="WP_345823267.1">
    <property type="nucleotide sequence ID" value="NZ_JBDIML010000001.1"/>
</dbReference>
<evidence type="ECO:0000313" key="7">
    <source>
        <dbReference type="EMBL" id="MEN2765793.1"/>
    </source>
</evidence>
<dbReference type="PANTHER" id="PTHR30349:SF64">
    <property type="entry name" value="PROPHAGE INTEGRASE INTD-RELATED"/>
    <property type="match status" value="1"/>
</dbReference>
<evidence type="ECO:0000313" key="8">
    <source>
        <dbReference type="Proteomes" id="UP001444625"/>
    </source>
</evidence>
<dbReference type="InterPro" id="IPR010998">
    <property type="entry name" value="Integrase_recombinase_N"/>
</dbReference>
<dbReference type="Pfam" id="PF00589">
    <property type="entry name" value="Phage_integrase"/>
    <property type="match status" value="1"/>
</dbReference>
<evidence type="ECO:0000256" key="3">
    <source>
        <dbReference type="ARBA" id="ARBA00023172"/>
    </source>
</evidence>
<keyword evidence="2 4" id="KW-0238">DNA-binding</keyword>
<protein>
    <submittedName>
        <fullName evidence="7">Site-specific integrase</fullName>
    </submittedName>
</protein>
<dbReference type="InterPro" id="IPR011010">
    <property type="entry name" value="DNA_brk_join_enz"/>
</dbReference>
<evidence type="ECO:0000256" key="4">
    <source>
        <dbReference type="PROSITE-ProRule" id="PRU01248"/>
    </source>
</evidence>
<reference evidence="7 8" key="1">
    <citation type="submission" date="2024-05" db="EMBL/GenBank/DDBJ databases">
        <authorList>
            <person name="Haq I."/>
            <person name="Ullah Z."/>
            <person name="Ahmad R."/>
            <person name="Li M."/>
            <person name="Tong Y."/>
        </authorList>
    </citation>
    <scope>NUCLEOTIDE SEQUENCE [LARGE SCALE GENOMIC DNA]</scope>
    <source>
        <strain evidence="7 8">16A2E</strain>
    </source>
</reference>
<dbReference type="PROSITE" id="PS51900">
    <property type="entry name" value="CB"/>
    <property type="match status" value="1"/>
</dbReference>
<evidence type="ECO:0000259" key="5">
    <source>
        <dbReference type="PROSITE" id="PS51898"/>
    </source>
</evidence>
<sequence>MYCRQIRIKSGQVRWECVSDGPPKANGSRNQITRRGKTMKEAKVKVLDEIKRQEHTQIDSKTAKTFSFESVASQWYDLYKLTGIKKGTLAKRRKEIRILNRHLGKFIIGNITHDLYQKVINQLFEHYESTTLQGIHSAGNMIFKFAKKRKWIIENPASEIVMPKKRKTIDEIKQDSIEEKFLDHDELEEFLLAALNYGLKYDKERFYTLAFSGVRPGELCALQKQDILFETNEIDIVKTLYNENNNMREYELIPPKTYKSVRTVAMERYIMDMLKKIILENDKRKMKYRNKQITYFNETLEYHDADFVFSRLNGYPFTTISLNNRMNRLLKKTKIKKPATPHIFRHTHVSMLAEAGVDLATIMKRVGHEDAKTTMKIYTHVTNKMKKEAPVKISNLYGNILEKVSL</sequence>
<accession>A0ABU9XC23</accession>